<dbReference type="SMART" id="SM00752">
    <property type="entry name" value="HTTM"/>
    <property type="match status" value="1"/>
</dbReference>
<dbReference type="Pfam" id="PF05090">
    <property type="entry name" value="HTTM"/>
    <property type="match status" value="1"/>
</dbReference>
<organism evidence="9 10">
    <name type="scientific">Hymenobacter aranciens</name>
    <dbReference type="NCBI Taxonomy" id="3063996"/>
    <lineage>
        <taxon>Bacteria</taxon>
        <taxon>Pseudomonadati</taxon>
        <taxon>Bacteroidota</taxon>
        <taxon>Cytophagia</taxon>
        <taxon>Cytophagales</taxon>
        <taxon>Hymenobacteraceae</taxon>
        <taxon>Hymenobacter</taxon>
    </lineage>
</organism>
<feature type="transmembrane region" description="Helical" evidence="7">
    <location>
        <begin position="235"/>
        <end position="268"/>
    </location>
</feature>
<feature type="transmembrane region" description="Helical" evidence="7">
    <location>
        <begin position="20"/>
        <end position="47"/>
    </location>
</feature>
<dbReference type="Proteomes" id="UP001176429">
    <property type="component" value="Unassembled WGS sequence"/>
</dbReference>
<dbReference type="InterPro" id="IPR053934">
    <property type="entry name" value="HTTM_dom"/>
</dbReference>
<keyword evidence="4 7" id="KW-0472">Membrane</keyword>
<dbReference type="RefSeq" id="WP_305005945.1">
    <property type="nucleotide sequence ID" value="NZ_JAUQSY010000004.1"/>
</dbReference>
<evidence type="ECO:0000256" key="3">
    <source>
        <dbReference type="ARBA" id="ARBA00022989"/>
    </source>
</evidence>
<evidence type="ECO:0000256" key="2">
    <source>
        <dbReference type="ARBA" id="ARBA00022692"/>
    </source>
</evidence>
<reference evidence="9" key="1">
    <citation type="submission" date="2023-07" db="EMBL/GenBank/DDBJ databases">
        <authorList>
            <person name="Kim M.K."/>
        </authorList>
    </citation>
    <scope>NUCLEOTIDE SEQUENCE</scope>
    <source>
        <strain evidence="9">ASUV-10-1</strain>
    </source>
</reference>
<dbReference type="InterPro" id="IPR053935">
    <property type="entry name" value="VKGC_lumenal_dom"/>
</dbReference>
<dbReference type="Pfam" id="PF22777">
    <property type="entry name" value="VKGC_lumenal_dom"/>
    <property type="match status" value="1"/>
</dbReference>
<dbReference type="InterPro" id="IPR007782">
    <property type="entry name" value="VKG_COase"/>
</dbReference>
<dbReference type="PANTHER" id="PTHR12639">
    <property type="entry name" value="VITAMIN K-DEPENDENT GAMMA-CARBOXYLASE"/>
    <property type="match status" value="1"/>
</dbReference>
<feature type="domain" description="HTTM-like" evidence="8">
    <location>
        <begin position="15"/>
        <end position="272"/>
    </location>
</feature>
<comment type="caution">
    <text evidence="9">The sequence shown here is derived from an EMBL/GenBank/DDBJ whole genome shotgun (WGS) entry which is preliminary data.</text>
</comment>
<comment type="subcellular location">
    <subcellularLocation>
        <location evidence="1">Endomembrane system</location>
        <topology evidence="1">Multi-pass membrane protein</topology>
    </subcellularLocation>
</comment>
<feature type="transmembrane region" description="Helical" evidence="7">
    <location>
        <begin position="118"/>
        <end position="137"/>
    </location>
</feature>
<evidence type="ECO:0000256" key="7">
    <source>
        <dbReference type="SAM" id="Phobius"/>
    </source>
</evidence>
<evidence type="ECO:0000256" key="6">
    <source>
        <dbReference type="ARBA" id="ARBA00023239"/>
    </source>
</evidence>
<feature type="transmembrane region" description="Helical" evidence="7">
    <location>
        <begin position="196"/>
        <end position="223"/>
    </location>
</feature>
<proteinExistence type="predicted"/>
<feature type="transmembrane region" description="Helical" evidence="7">
    <location>
        <begin position="67"/>
        <end position="87"/>
    </location>
</feature>
<feature type="transmembrane region" description="Helical" evidence="7">
    <location>
        <begin position="158"/>
        <end position="176"/>
    </location>
</feature>
<name>A0ABT9BDM7_9BACT</name>
<protein>
    <submittedName>
        <fullName evidence="9">HTTM domain-containing protein</fullName>
    </submittedName>
</protein>
<dbReference type="EMBL" id="JAUQSY010000004">
    <property type="protein sequence ID" value="MDO7874633.1"/>
    <property type="molecule type" value="Genomic_DNA"/>
</dbReference>
<keyword evidence="10" id="KW-1185">Reference proteome</keyword>
<keyword evidence="6" id="KW-0456">Lyase</keyword>
<evidence type="ECO:0000313" key="10">
    <source>
        <dbReference type="Proteomes" id="UP001176429"/>
    </source>
</evidence>
<keyword evidence="2 7" id="KW-0812">Transmembrane</keyword>
<evidence type="ECO:0000259" key="8">
    <source>
        <dbReference type="SMART" id="SM00752"/>
    </source>
</evidence>
<dbReference type="PANTHER" id="PTHR12639:SF7">
    <property type="entry name" value="HTTM DOMAIN-CONTAINING PROTEIN"/>
    <property type="match status" value="1"/>
</dbReference>
<evidence type="ECO:0000256" key="1">
    <source>
        <dbReference type="ARBA" id="ARBA00004127"/>
    </source>
</evidence>
<evidence type="ECO:0000256" key="4">
    <source>
        <dbReference type="ARBA" id="ARBA00023136"/>
    </source>
</evidence>
<dbReference type="InterPro" id="IPR011020">
    <property type="entry name" value="HTTM-like"/>
</dbReference>
<feature type="transmembrane region" description="Helical" evidence="7">
    <location>
        <begin position="94"/>
        <end position="112"/>
    </location>
</feature>
<keyword evidence="3 7" id="KW-1133">Transmembrane helix</keyword>
<evidence type="ECO:0000256" key="5">
    <source>
        <dbReference type="ARBA" id="ARBA00023157"/>
    </source>
</evidence>
<gene>
    <name evidence="9" type="ORF">Q5H93_07805</name>
</gene>
<evidence type="ECO:0000313" key="9">
    <source>
        <dbReference type="EMBL" id="MDO7874633.1"/>
    </source>
</evidence>
<accession>A0ABT9BDM7</accession>
<sequence length="453" mass="50607">MPFPYLTTRLRAALFRPIDIAWLVLFRIGAGVLIATEHLGAVIMGHPQQYLAARHHFTYLLAPLPDLSAPALYAFYAATIGAGLAVAAGWHYRLAAAVLTVGTWWIFLLDSTGYINHHYLFCLIAGLLLVLPAHRAASLDGRAGRVTPSPTAPAWTRYLLLGQVSIVYFFAGLAKLNPDWLAARPLTIWLGHKGNWWLIGPLLTTAWLPWLMSYAGLLLDLFITPLLLWRRTRPWAYGAAAFFHLSNVAIFGLGTFPWFSLLMTALFFDPDFPRHLPGAVGRWFRQRVPQPTAADVITIPSPLLLRTVVLGLTVYAAVQIAVPLRHFLYPGEVHWTEQGHNFAWHMMLRNKDSNAQFRVRFAADGHEEVADLSQLLSPRQRKFADFPDNLLRVAHWLAEDYRAQGRPLAAVYVDSQVSLNGRPAKPFIAPDVNLLDYEPTLAPAAWLTAAPPL</sequence>
<keyword evidence="5" id="KW-1015">Disulfide bond</keyword>